<protein>
    <recommendedName>
        <fullName evidence="1">DUF8082 domain-containing protein</fullName>
    </recommendedName>
</protein>
<gene>
    <name evidence="2" type="ORF">CVO96_02315</name>
</gene>
<proteinExistence type="predicted"/>
<dbReference type="EMBL" id="PPPD01000001">
    <property type="protein sequence ID" value="PNY80353.1"/>
    <property type="molecule type" value="Genomic_DNA"/>
</dbReference>
<name>A0A2K3UUZ1_9DEIO</name>
<accession>A0A2K3UUZ1</accession>
<feature type="domain" description="DUF8082" evidence="1">
    <location>
        <begin position="84"/>
        <end position="139"/>
    </location>
</feature>
<sequence length="143" mass="15654">MGRRRTGDAVTSLNWPEGLSDTTPMPYRVWKVLHAVDGLRGTDEVARLARTTPADVQLQLDEAARWVGQAVQREQQVGDAVARVVTQCLAAAVGPLASLMVDEVLEELGQQATLSALLNRLAAQLSHDRAQLFVRQLRERGMA</sequence>
<dbReference type="InterPro" id="IPR058395">
    <property type="entry name" value="DUF8082"/>
</dbReference>
<dbReference type="Proteomes" id="UP000236379">
    <property type="component" value="Unassembled WGS sequence"/>
</dbReference>
<dbReference type="AlphaFoldDB" id="A0A2K3UUZ1"/>
<dbReference type="OrthoDB" id="72988at2"/>
<comment type="caution">
    <text evidence="2">The sequence shown here is derived from an EMBL/GenBank/DDBJ whole genome shotgun (WGS) entry which is preliminary data.</text>
</comment>
<keyword evidence="3" id="KW-1185">Reference proteome</keyword>
<reference evidence="2 3" key="1">
    <citation type="submission" date="2018-01" db="EMBL/GenBank/DDBJ databases">
        <title>Deinococcus koreensis sp. nov., a radiation-resistant bacterium isolated from river water.</title>
        <authorList>
            <person name="Choi A."/>
        </authorList>
    </citation>
    <scope>NUCLEOTIDE SEQUENCE [LARGE SCALE GENOMIC DNA]</scope>
    <source>
        <strain evidence="2 3">SJW1-2</strain>
    </source>
</reference>
<organism evidence="2 3">
    <name type="scientific">Deinococcus koreensis</name>
    <dbReference type="NCBI Taxonomy" id="2054903"/>
    <lineage>
        <taxon>Bacteria</taxon>
        <taxon>Thermotogati</taxon>
        <taxon>Deinococcota</taxon>
        <taxon>Deinococci</taxon>
        <taxon>Deinococcales</taxon>
        <taxon>Deinococcaceae</taxon>
        <taxon>Deinococcus</taxon>
    </lineage>
</organism>
<evidence type="ECO:0000313" key="2">
    <source>
        <dbReference type="EMBL" id="PNY80353.1"/>
    </source>
</evidence>
<evidence type="ECO:0000259" key="1">
    <source>
        <dbReference type="Pfam" id="PF26309"/>
    </source>
</evidence>
<dbReference type="Pfam" id="PF26309">
    <property type="entry name" value="DUF8082"/>
    <property type="match status" value="1"/>
</dbReference>
<evidence type="ECO:0000313" key="3">
    <source>
        <dbReference type="Proteomes" id="UP000236379"/>
    </source>
</evidence>